<dbReference type="SUPFAM" id="SSF46785">
    <property type="entry name" value="Winged helix' DNA-binding domain"/>
    <property type="match status" value="1"/>
</dbReference>
<keyword evidence="2" id="KW-0238">DNA-binding</keyword>
<dbReference type="InterPro" id="IPR036388">
    <property type="entry name" value="WH-like_DNA-bd_sf"/>
</dbReference>
<accession>A0A2A6FSJ4</accession>
<evidence type="ECO:0008006" key="8">
    <source>
        <dbReference type="Google" id="ProtNLM"/>
    </source>
</evidence>
<dbReference type="Proteomes" id="UP000219994">
    <property type="component" value="Unassembled WGS sequence"/>
</dbReference>
<feature type="domain" description="HTH iclR-type" evidence="4">
    <location>
        <begin position="22"/>
        <end position="93"/>
    </location>
</feature>
<dbReference type="GO" id="GO:0003700">
    <property type="term" value="F:DNA-binding transcription factor activity"/>
    <property type="evidence" value="ECO:0007669"/>
    <property type="project" value="TreeGrafter"/>
</dbReference>
<proteinExistence type="predicted"/>
<dbReference type="InterPro" id="IPR036390">
    <property type="entry name" value="WH_DNA-bd_sf"/>
</dbReference>
<name>A0A2A6FSJ4_9MICO</name>
<evidence type="ECO:0000313" key="6">
    <source>
        <dbReference type="EMBL" id="PDQ35586.1"/>
    </source>
</evidence>
<reference evidence="7" key="1">
    <citation type="submission" date="2017-03" db="EMBL/GenBank/DDBJ databases">
        <authorList>
            <person name="Lund M.B."/>
        </authorList>
    </citation>
    <scope>NUCLEOTIDE SEQUENCE [LARGE SCALE GENOMIC DNA]</scope>
</reference>
<evidence type="ECO:0000256" key="1">
    <source>
        <dbReference type="ARBA" id="ARBA00023015"/>
    </source>
</evidence>
<dbReference type="PROSITE" id="PS51078">
    <property type="entry name" value="ICLR_ED"/>
    <property type="match status" value="1"/>
</dbReference>
<dbReference type="PANTHER" id="PTHR30136:SF24">
    <property type="entry name" value="HTH-TYPE TRANSCRIPTIONAL REPRESSOR ALLR"/>
    <property type="match status" value="1"/>
</dbReference>
<dbReference type="GO" id="GO:0045892">
    <property type="term" value="P:negative regulation of DNA-templated transcription"/>
    <property type="evidence" value="ECO:0007669"/>
    <property type="project" value="TreeGrafter"/>
</dbReference>
<keyword evidence="1" id="KW-0805">Transcription regulation</keyword>
<evidence type="ECO:0000256" key="2">
    <source>
        <dbReference type="ARBA" id="ARBA00023125"/>
    </source>
</evidence>
<dbReference type="Pfam" id="PF09339">
    <property type="entry name" value="HTH_IclR"/>
    <property type="match status" value="1"/>
</dbReference>
<feature type="domain" description="IclR-ED" evidence="5">
    <location>
        <begin position="87"/>
        <end position="270"/>
    </location>
</feature>
<dbReference type="SUPFAM" id="SSF55781">
    <property type="entry name" value="GAF domain-like"/>
    <property type="match status" value="1"/>
</dbReference>
<evidence type="ECO:0000313" key="7">
    <source>
        <dbReference type="Proteomes" id="UP000219994"/>
    </source>
</evidence>
<dbReference type="SMART" id="SM00346">
    <property type="entry name" value="HTH_ICLR"/>
    <property type="match status" value="1"/>
</dbReference>
<gene>
    <name evidence="6" type="ORF">B5766_05075</name>
</gene>
<evidence type="ECO:0000256" key="3">
    <source>
        <dbReference type="ARBA" id="ARBA00023163"/>
    </source>
</evidence>
<comment type="caution">
    <text evidence="6">The sequence shown here is derived from an EMBL/GenBank/DDBJ whole genome shotgun (WGS) entry which is preliminary data.</text>
</comment>
<dbReference type="InterPro" id="IPR005471">
    <property type="entry name" value="Tscrpt_reg_IclR_N"/>
</dbReference>
<dbReference type="EMBL" id="NAEP01000031">
    <property type="protein sequence ID" value="PDQ35586.1"/>
    <property type="molecule type" value="Genomic_DNA"/>
</dbReference>
<evidence type="ECO:0000259" key="5">
    <source>
        <dbReference type="PROSITE" id="PS51078"/>
    </source>
</evidence>
<protein>
    <recommendedName>
        <fullName evidence="8">IclR family transcriptional regulator</fullName>
    </recommendedName>
</protein>
<dbReference type="AlphaFoldDB" id="A0A2A6FSJ4"/>
<dbReference type="Gene3D" id="3.30.450.40">
    <property type="match status" value="1"/>
</dbReference>
<dbReference type="Gene3D" id="1.10.10.10">
    <property type="entry name" value="Winged helix-like DNA-binding domain superfamily/Winged helix DNA-binding domain"/>
    <property type="match status" value="1"/>
</dbReference>
<keyword evidence="3" id="KW-0804">Transcription</keyword>
<dbReference type="PANTHER" id="PTHR30136">
    <property type="entry name" value="HELIX-TURN-HELIX TRANSCRIPTIONAL REGULATOR, ICLR FAMILY"/>
    <property type="match status" value="1"/>
</dbReference>
<dbReference type="Pfam" id="PF01614">
    <property type="entry name" value="IclR_C"/>
    <property type="match status" value="1"/>
</dbReference>
<organism evidence="6 7">
    <name type="scientific">Candidatus Lumbricidiphila eiseniae</name>
    <dbReference type="NCBI Taxonomy" id="1969409"/>
    <lineage>
        <taxon>Bacteria</taxon>
        <taxon>Bacillati</taxon>
        <taxon>Actinomycetota</taxon>
        <taxon>Actinomycetes</taxon>
        <taxon>Micrococcales</taxon>
        <taxon>Microbacteriaceae</taxon>
        <taxon>Candidatus Lumbricidiphila</taxon>
    </lineage>
</organism>
<dbReference type="PROSITE" id="PS51077">
    <property type="entry name" value="HTH_ICLR"/>
    <property type="match status" value="1"/>
</dbReference>
<dbReference type="InterPro" id="IPR050707">
    <property type="entry name" value="HTH_MetabolicPath_Reg"/>
</dbReference>
<dbReference type="GO" id="GO:0003677">
    <property type="term" value="F:DNA binding"/>
    <property type="evidence" value="ECO:0007669"/>
    <property type="project" value="UniProtKB-KW"/>
</dbReference>
<sequence length="295" mass="31268">MNSSLFHELEFTYMNEAPVPRVKSAERAIDILSLLAGRVEGLTLLEIGAELGLAKSSVFGLMATLLDRKVVRLTPRDGRSVYQLDHRIFEIGQAYAQTTDLLGDGLLAVQELSVSSGETAHLAVLDGNEVVYLAKHESAHAVRMVSAVGRRLSAHGSGVGKVLLAGLSDEEVTHRFGSPNAMPTLTARTVTDIPTLLAHLTTVRARGFATEREESTEGVACVAAPVYDATGMVAAVSLAIPVGRFPETNEPEIAQRVRAAAGALSVRLGAGQYPHRITPTVVPVRAVTVASTGRS</sequence>
<dbReference type="InterPro" id="IPR029016">
    <property type="entry name" value="GAF-like_dom_sf"/>
</dbReference>
<evidence type="ECO:0000259" key="4">
    <source>
        <dbReference type="PROSITE" id="PS51077"/>
    </source>
</evidence>
<dbReference type="InterPro" id="IPR014757">
    <property type="entry name" value="Tscrpt_reg_IclR_C"/>
</dbReference>